<sequence length="59" mass="6584">MERINVIKKIEQSDNSELIRNGDAADVAKPINISAKKFKDALSHTQTKYAAIIKALEDK</sequence>
<dbReference type="RefSeq" id="WP_086111469.1">
    <property type="nucleotide sequence ID" value="NZ_CAWNHF010000134.1"/>
</dbReference>
<name>A0A1Y2SQK7_9GAMM</name>
<dbReference type="AlphaFoldDB" id="A0A1Y2SQK7"/>
<evidence type="ECO:0000313" key="2">
    <source>
        <dbReference type="Proteomes" id="UP000194204"/>
    </source>
</evidence>
<dbReference type="EMBL" id="MUBK01000003">
    <property type="protein sequence ID" value="OTA21376.1"/>
    <property type="molecule type" value="Genomic_DNA"/>
</dbReference>
<accession>A0A1Y2SQK7</accession>
<gene>
    <name evidence="1" type="ORF">Xbed_00605</name>
</gene>
<comment type="caution">
    <text evidence="1">The sequence shown here is derived from an EMBL/GenBank/DDBJ whole genome shotgun (WGS) entry which is preliminary data.</text>
</comment>
<protein>
    <submittedName>
        <fullName evidence="1">Uncharacterized protein</fullName>
    </submittedName>
</protein>
<dbReference type="STRING" id="40578.Xbed_00605"/>
<keyword evidence="2" id="KW-1185">Reference proteome</keyword>
<organism evidence="1 2">
    <name type="scientific">Xenorhabdus beddingii</name>
    <dbReference type="NCBI Taxonomy" id="40578"/>
    <lineage>
        <taxon>Bacteria</taxon>
        <taxon>Pseudomonadati</taxon>
        <taxon>Pseudomonadota</taxon>
        <taxon>Gammaproteobacteria</taxon>
        <taxon>Enterobacterales</taxon>
        <taxon>Morganellaceae</taxon>
        <taxon>Xenorhabdus</taxon>
    </lineage>
</organism>
<evidence type="ECO:0000313" key="1">
    <source>
        <dbReference type="EMBL" id="OTA21376.1"/>
    </source>
</evidence>
<dbReference type="OrthoDB" id="6447319at2"/>
<dbReference type="Proteomes" id="UP000194204">
    <property type="component" value="Unassembled WGS sequence"/>
</dbReference>
<reference evidence="1 2" key="1">
    <citation type="submission" date="2017-01" db="EMBL/GenBank/DDBJ databases">
        <title>Deconstructing symbiosis and pathogenesis requirements using a combined genomic-metabolomic approach.</title>
        <authorList>
            <person name="Tobias N.J."/>
            <person name="Wolff H."/>
            <person name="Djahanschiri B."/>
            <person name="Ebersberger I."/>
            <person name="Bode H.B."/>
        </authorList>
    </citation>
    <scope>NUCLEOTIDE SEQUENCE [LARGE SCALE GENOMIC DNA]</scope>
    <source>
        <strain evidence="1 2">DSM 4764</strain>
    </source>
</reference>
<proteinExistence type="predicted"/>